<protein>
    <submittedName>
        <fullName evidence="2">Uncharacterized protein</fullName>
    </submittedName>
</protein>
<dbReference type="Proteomes" id="UP001328733">
    <property type="component" value="Unassembled WGS sequence"/>
</dbReference>
<comment type="caution">
    <text evidence="2">The sequence shown here is derived from an EMBL/GenBank/DDBJ whole genome shotgun (WGS) entry which is preliminary data.</text>
</comment>
<evidence type="ECO:0000313" key="3">
    <source>
        <dbReference type="Proteomes" id="UP001328733"/>
    </source>
</evidence>
<evidence type="ECO:0000313" key="2">
    <source>
        <dbReference type="EMBL" id="MEG3436539.1"/>
    </source>
</evidence>
<gene>
    <name evidence="2" type="ORF">V0288_05355</name>
</gene>
<keyword evidence="3" id="KW-1185">Reference proteome</keyword>
<feature type="region of interest" description="Disordered" evidence="1">
    <location>
        <begin position="58"/>
        <end position="89"/>
    </location>
</feature>
<dbReference type="EMBL" id="JBAFSM010000008">
    <property type="protein sequence ID" value="MEG3436539.1"/>
    <property type="molecule type" value="Genomic_DNA"/>
</dbReference>
<name>A0AAW9QUF3_9CHRO</name>
<evidence type="ECO:0000256" key="1">
    <source>
        <dbReference type="SAM" id="MobiDB-lite"/>
    </source>
</evidence>
<accession>A0AAW9QUF3</accession>
<organism evidence="2 3">
    <name type="scientific">Pannus brasiliensis CCIBt3594</name>
    <dbReference type="NCBI Taxonomy" id="1427578"/>
    <lineage>
        <taxon>Bacteria</taxon>
        <taxon>Bacillati</taxon>
        <taxon>Cyanobacteriota</taxon>
        <taxon>Cyanophyceae</taxon>
        <taxon>Oscillatoriophycideae</taxon>
        <taxon>Chroococcales</taxon>
        <taxon>Microcystaceae</taxon>
        <taxon>Pannus</taxon>
    </lineage>
</organism>
<dbReference type="AlphaFoldDB" id="A0AAW9QUF3"/>
<sequence length="89" mass="10208">MSQSTASKRRSAIARAVLCNQRAKSLSYKVRSIALRDSATLDLSWNAKIVVWLGRQESGDGRRRQETGDGDRRQETGDRRQERIFRIKT</sequence>
<reference evidence="2 3" key="1">
    <citation type="submission" date="2024-01" db="EMBL/GenBank/DDBJ databases">
        <title>Genomic insights into the taxonomy and metabolism of the cyanobacterium Pannus brasiliensis CCIBt3594.</title>
        <authorList>
            <person name="Machado M."/>
            <person name="Botero N.B."/>
            <person name="Andreote A.P.D."/>
            <person name="Feitosa A.M.T."/>
            <person name="Popin R."/>
            <person name="Sivonen K."/>
            <person name="Fiore M.F."/>
        </authorList>
    </citation>
    <scope>NUCLEOTIDE SEQUENCE [LARGE SCALE GENOMIC DNA]</scope>
    <source>
        <strain evidence="2 3">CCIBt3594</strain>
    </source>
</reference>
<proteinExistence type="predicted"/>
<dbReference type="RefSeq" id="WP_332863996.1">
    <property type="nucleotide sequence ID" value="NZ_JBAFSM010000008.1"/>
</dbReference>